<dbReference type="Gene3D" id="1.20.5.170">
    <property type="match status" value="1"/>
</dbReference>
<evidence type="ECO:0000313" key="8">
    <source>
        <dbReference type="EMBL" id="CAF3776087.1"/>
    </source>
</evidence>
<dbReference type="InterPro" id="IPR036415">
    <property type="entry name" value="Lamin_tail_dom_sf"/>
</dbReference>
<dbReference type="Proteomes" id="UP000677228">
    <property type="component" value="Unassembled WGS sequence"/>
</dbReference>
<dbReference type="GO" id="GO:0090435">
    <property type="term" value="P:protein localization to nuclear envelope"/>
    <property type="evidence" value="ECO:0007669"/>
    <property type="project" value="TreeGrafter"/>
</dbReference>
<dbReference type="SUPFAM" id="SSF74853">
    <property type="entry name" value="Lamin A/C globular tail domain"/>
    <property type="match status" value="1"/>
</dbReference>
<evidence type="ECO:0000313" key="7">
    <source>
        <dbReference type="EMBL" id="CAF1007050.1"/>
    </source>
</evidence>
<dbReference type="GO" id="GO:0005652">
    <property type="term" value="C:nuclear lamina"/>
    <property type="evidence" value="ECO:0007669"/>
    <property type="project" value="TreeGrafter"/>
</dbReference>
<dbReference type="SUPFAM" id="SSF64593">
    <property type="entry name" value="Intermediate filament protein, coiled coil region"/>
    <property type="match status" value="2"/>
</dbReference>
<dbReference type="GO" id="GO:0031507">
    <property type="term" value="P:heterochromatin formation"/>
    <property type="evidence" value="ECO:0007669"/>
    <property type="project" value="TreeGrafter"/>
</dbReference>
<dbReference type="PROSITE" id="PS51842">
    <property type="entry name" value="IF_ROD_2"/>
    <property type="match status" value="1"/>
</dbReference>
<name>A0A8S2DTU8_9BILA</name>
<reference evidence="7" key="1">
    <citation type="submission" date="2021-02" db="EMBL/GenBank/DDBJ databases">
        <authorList>
            <person name="Nowell W R."/>
        </authorList>
    </citation>
    <scope>NUCLEOTIDE SEQUENCE</scope>
</reference>
<dbReference type="PROSITE" id="PS00226">
    <property type="entry name" value="IF_ROD_1"/>
    <property type="match status" value="1"/>
</dbReference>
<dbReference type="Gene3D" id="1.20.5.1160">
    <property type="entry name" value="Vasodilator-stimulated phosphoprotein"/>
    <property type="match status" value="1"/>
</dbReference>
<dbReference type="PROSITE" id="PS51841">
    <property type="entry name" value="LTD"/>
    <property type="match status" value="1"/>
</dbReference>
<dbReference type="SMART" id="SM01391">
    <property type="entry name" value="Filament"/>
    <property type="match status" value="1"/>
</dbReference>
<dbReference type="InterPro" id="IPR039008">
    <property type="entry name" value="IF_rod_dom"/>
</dbReference>
<evidence type="ECO:0000259" key="6">
    <source>
        <dbReference type="PROSITE" id="PS51842"/>
    </source>
</evidence>
<dbReference type="GO" id="GO:0005882">
    <property type="term" value="C:intermediate filament"/>
    <property type="evidence" value="ECO:0007669"/>
    <property type="project" value="UniProtKB-KW"/>
</dbReference>
<dbReference type="PANTHER" id="PTHR45721">
    <property type="entry name" value="LAMIN DM0-RELATED"/>
    <property type="match status" value="1"/>
</dbReference>
<dbReference type="InterPro" id="IPR001322">
    <property type="entry name" value="Lamin_tail_dom"/>
</dbReference>
<dbReference type="EMBL" id="CAJNOK010006544">
    <property type="protein sequence ID" value="CAF1007050.1"/>
    <property type="molecule type" value="Genomic_DNA"/>
</dbReference>
<dbReference type="Proteomes" id="UP000682733">
    <property type="component" value="Unassembled WGS sequence"/>
</dbReference>
<feature type="domain" description="IF rod" evidence="6">
    <location>
        <begin position="47"/>
        <end position="403"/>
    </location>
</feature>
<feature type="domain" description="LTD" evidence="5">
    <location>
        <begin position="435"/>
        <end position="552"/>
    </location>
</feature>
<dbReference type="Pfam" id="PF00038">
    <property type="entry name" value="Filament"/>
    <property type="match status" value="1"/>
</dbReference>
<dbReference type="Gene3D" id="2.60.40.1260">
    <property type="entry name" value="Lamin Tail domain"/>
    <property type="match status" value="1"/>
</dbReference>
<dbReference type="PANTHER" id="PTHR45721:SF12">
    <property type="entry name" value="INTERMEDIATE FILAMENT PROTEIN IFA-1"/>
    <property type="match status" value="1"/>
</dbReference>
<dbReference type="GO" id="GO:0006998">
    <property type="term" value="P:nuclear envelope organization"/>
    <property type="evidence" value="ECO:0007669"/>
    <property type="project" value="TreeGrafter"/>
</dbReference>
<dbReference type="Pfam" id="PF00932">
    <property type="entry name" value="LTD"/>
    <property type="match status" value="1"/>
</dbReference>
<sequence>MTSPPRFTTVRRTIHEQGMRALPNSAALSEDGKILIINTVRGQHEYEKEELSKLNNRFMTYIGRVKQLESINKHVQVQLDELRRLWGLDSTRSRHEYEPQLDKARQTMEMAIISKIQSEIQMRRSEFDMFNHKRLYGDIQQWRNADQAKMNLLESTLKENQAEIEHLRVVLTESKTDIDKYRGDIKQLHAEFLRLLDELDVETTARVRIENEKQTIEEQIKFFALVHEQEINELNLLTSGSITIDSTTFYKQELERCIREIRQDFEHLSQVQRQELQEYYRMKAEELVQQAQRHKQTQMETSYEVRDVSSLRQGIMESKQVLTGLQSEYNAQLTTMSELEAKFETLRRENGYAIDQHDRQIIDLRGRLQLLLAAYDEIVTNKSTLEFEINTYRRLLDSQSEHIKHVRIVEVQAPVRTVEVQAPVVEQTETSSSVYTTTFQRSAKGPIKIDECALDGQFIRLANTSKERDVDVSNWFLVRKVEDHEEIVYHIPSDVTIYRGQTIKILTRSSQANRAAHDLVNMEIDSWGLGMNIITRLFNDDDEERATHIQKTGYPSSR</sequence>
<evidence type="ECO:0000256" key="3">
    <source>
        <dbReference type="RuleBase" id="RU000685"/>
    </source>
</evidence>
<protein>
    <submittedName>
        <fullName evidence="7">Uncharacterized protein</fullName>
    </submittedName>
</protein>
<dbReference type="GO" id="GO:0051664">
    <property type="term" value="P:nuclear pore localization"/>
    <property type="evidence" value="ECO:0007669"/>
    <property type="project" value="TreeGrafter"/>
</dbReference>
<comment type="caution">
    <text evidence="7">The sequence shown here is derived from an EMBL/GenBank/DDBJ whole genome shotgun (WGS) entry which is preliminary data.</text>
</comment>
<keyword evidence="2 4" id="KW-0175">Coiled coil</keyword>
<gene>
    <name evidence="7" type="ORF">OVA965_LOCUS14849</name>
    <name evidence="8" type="ORF">TMI583_LOCUS14853</name>
</gene>
<dbReference type="AlphaFoldDB" id="A0A8S2DTU8"/>
<dbReference type="EMBL" id="CAJOBA010006552">
    <property type="protein sequence ID" value="CAF3776087.1"/>
    <property type="molecule type" value="Genomic_DNA"/>
</dbReference>
<evidence type="ECO:0000259" key="5">
    <source>
        <dbReference type="PROSITE" id="PS51841"/>
    </source>
</evidence>
<dbReference type="InterPro" id="IPR018039">
    <property type="entry name" value="IF_conserved"/>
</dbReference>
<evidence type="ECO:0000256" key="4">
    <source>
        <dbReference type="SAM" id="Coils"/>
    </source>
</evidence>
<feature type="coiled-coil region" evidence="4">
    <location>
        <begin position="150"/>
        <end position="191"/>
    </location>
</feature>
<organism evidence="7 9">
    <name type="scientific">Didymodactylos carnosus</name>
    <dbReference type="NCBI Taxonomy" id="1234261"/>
    <lineage>
        <taxon>Eukaryota</taxon>
        <taxon>Metazoa</taxon>
        <taxon>Spiralia</taxon>
        <taxon>Gnathifera</taxon>
        <taxon>Rotifera</taxon>
        <taxon>Eurotatoria</taxon>
        <taxon>Bdelloidea</taxon>
        <taxon>Philodinida</taxon>
        <taxon>Philodinidae</taxon>
        <taxon>Didymodactylos</taxon>
    </lineage>
</organism>
<dbReference type="GO" id="GO:0005200">
    <property type="term" value="F:structural constituent of cytoskeleton"/>
    <property type="evidence" value="ECO:0007669"/>
    <property type="project" value="TreeGrafter"/>
</dbReference>
<evidence type="ECO:0000256" key="1">
    <source>
        <dbReference type="ARBA" id="ARBA00022754"/>
    </source>
</evidence>
<keyword evidence="1 3" id="KW-0403">Intermediate filament</keyword>
<comment type="similarity">
    <text evidence="3">Belongs to the intermediate filament family.</text>
</comment>
<dbReference type="GO" id="GO:0007097">
    <property type="term" value="P:nuclear migration"/>
    <property type="evidence" value="ECO:0007669"/>
    <property type="project" value="TreeGrafter"/>
</dbReference>
<evidence type="ECO:0000313" key="9">
    <source>
        <dbReference type="Proteomes" id="UP000677228"/>
    </source>
</evidence>
<accession>A0A8S2DTU8</accession>
<evidence type="ECO:0000256" key="2">
    <source>
        <dbReference type="ARBA" id="ARBA00023054"/>
    </source>
</evidence>
<proteinExistence type="inferred from homology"/>